<gene>
    <name evidence="1" type="ORF">IB75_04405</name>
</gene>
<name>A0A0E2Z416_9GAMM</name>
<organism evidence="1 2">
    <name type="scientific">Nitrosococcus oceani C-27</name>
    <dbReference type="NCBI Taxonomy" id="314279"/>
    <lineage>
        <taxon>Bacteria</taxon>
        <taxon>Pseudomonadati</taxon>
        <taxon>Pseudomonadota</taxon>
        <taxon>Gammaproteobacteria</taxon>
        <taxon>Chromatiales</taxon>
        <taxon>Chromatiaceae</taxon>
        <taxon>Nitrosococcus</taxon>
    </lineage>
</organism>
<reference evidence="1 2" key="1">
    <citation type="submission" date="2014-07" db="EMBL/GenBank/DDBJ databases">
        <title>Comparative analysis of Nitrosococcus oceani genome inventories of strains from Pacific and Atlantic gyres.</title>
        <authorList>
            <person name="Lim C.K."/>
            <person name="Wang L."/>
            <person name="Sayavedra-Soto L.A."/>
            <person name="Klotz M.G."/>
        </authorList>
    </citation>
    <scope>NUCLEOTIDE SEQUENCE [LARGE SCALE GENOMIC DNA]</scope>
    <source>
        <strain evidence="1 2">C-27</strain>
    </source>
</reference>
<dbReference type="AlphaFoldDB" id="A0A0E2Z416"/>
<comment type="caution">
    <text evidence="1">The sequence shown here is derived from an EMBL/GenBank/DDBJ whole genome shotgun (WGS) entry which is preliminary data.</text>
</comment>
<sequence length="76" mass="8970">MIFHSTKDEKLRWETAQRLFKRDCAKFTPRWEQALRYGHTRMSWGKLVDGLDVPWDCIIEVVARGGYRNIEEGALS</sequence>
<evidence type="ECO:0000313" key="1">
    <source>
        <dbReference type="EMBL" id="KFI20209.1"/>
    </source>
</evidence>
<dbReference type="HOGENOM" id="CLU_2650775_0_0_6"/>
<dbReference type="EMBL" id="JPGN01000024">
    <property type="protein sequence ID" value="KFI20209.1"/>
    <property type="molecule type" value="Genomic_DNA"/>
</dbReference>
<dbReference type="Proteomes" id="UP000028839">
    <property type="component" value="Unassembled WGS sequence"/>
</dbReference>
<accession>A0A0E2Z416</accession>
<proteinExistence type="predicted"/>
<protein>
    <submittedName>
        <fullName evidence="1">Uncharacterized protein</fullName>
    </submittedName>
</protein>
<evidence type="ECO:0000313" key="2">
    <source>
        <dbReference type="Proteomes" id="UP000028839"/>
    </source>
</evidence>